<reference evidence="9 10" key="1">
    <citation type="journal article" date="2024" name="bioRxiv">
        <title>A reference genome for Trichogramma kaykai: A tiny desert-dwelling parasitoid wasp with competing sex-ratio distorters.</title>
        <authorList>
            <person name="Culotta J."/>
            <person name="Lindsey A.R."/>
        </authorList>
    </citation>
    <scope>NUCLEOTIDE SEQUENCE [LARGE SCALE GENOMIC DNA]</scope>
    <source>
        <strain evidence="9 10">KSX58</strain>
    </source>
</reference>
<dbReference type="AlphaFoldDB" id="A0ABD2XDH3"/>
<feature type="compositionally biased region" description="Low complexity" evidence="6">
    <location>
        <begin position="75"/>
        <end position="88"/>
    </location>
</feature>
<evidence type="ECO:0000256" key="1">
    <source>
        <dbReference type="ARBA" id="ARBA00022669"/>
    </source>
</evidence>
<dbReference type="InterPro" id="IPR036508">
    <property type="entry name" value="Chitin-bd_dom_sf"/>
</dbReference>
<evidence type="ECO:0000256" key="5">
    <source>
        <dbReference type="ARBA" id="ARBA00023180"/>
    </source>
</evidence>
<feature type="compositionally biased region" description="Polar residues" evidence="6">
    <location>
        <begin position="42"/>
        <end position="53"/>
    </location>
</feature>
<feature type="chain" id="PRO_5044882226" description="Chitin-binding type-2 domain-containing protein" evidence="7">
    <location>
        <begin position="19"/>
        <end position="383"/>
    </location>
</feature>
<dbReference type="InterPro" id="IPR002557">
    <property type="entry name" value="Chitin-bd_dom"/>
</dbReference>
<dbReference type="EMBL" id="JBJJXI010000030">
    <property type="protein sequence ID" value="KAL3403477.1"/>
    <property type="molecule type" value="Genomic_DNA"/>
</dbReference>
<dbReference type="PROSITE" id="PS50940">
    <property type="entry name" value="CHIT_BIND_II"/>
    <property type="match status" value="3"/>
</dbReference>
<dbReference type="Pfam" id="PF01607">
    <property type="entry name" value="CBM_14"/>
    <property type="match status" value="3"/>
</dbReference>
<keyword evidence="10" id="KW-1185">Reference proteome</keyword>
<keyword evidence="1" id="KW-0147">Chitin-binding</keyword>
<proteinExistence type="predicted"/>
<evidence type="ECO:0000256" key="7">
    <source>
        <dbReference type="SAM" id="SignalP"/>
    </source>
</evidence>
<feature type="region of interest" description="Disordered" evidence="6">
    <location>
        <begin position="324"/>
        <end position="371"/>
    </location>
</feature>
<feature type="domain" description="Chitin-binding type-2" evidence="8">
    <location>
        <begin position="228"/>
        <end position="293"/>
    </location>
</feature>
<evidence type="ECO:0000256" key="2">
    <source>
        <dbReference type="ARBA" id="ARBA00022729"/>
    </source>
</evidence>
<protein>
    <recommendedName>
        <fullName evidence="8">Chitin-binding type-2 domain-containing protein</fullName>
    </recommendedName>
</protein>
<evidence type="ECO:0000256" key="3">
    <source>
        <dbReference type="ARBA" id="ARBA00022737"/>
    </source>
</evidence>
<evidence type="ECO:0000313" key="9">
    <source>
        <dbReference type="EMBL" id="KAL3403477.1"/>
    </source>
</evidence>
<sequence>MRNIQLALFCVIVGTSFAQLRQDQLRSNPYLNQQYRQQEVNTNNARRQYQQQHGDQHYNPYNQQQQYNNKDYQEQHQYNNQGQQQQQQRPRAFASSNGACPERNGRFPVASQCDAYIECVEGVPEQKLCPEGLVFNPEARFNNHCGYPIDVQCAGRSALQRAQPSEECPHQYGYFKVGDRQNCGKFMNCVEGKAFTFDCPEGLAYNPKTYHCDWPDQVEECDTEAFLRFTCPTVGNALLAATTRFYASPHDCQHYYTCDENNRPRLHNCGANKAYNPLTSACDDADNVAGCGAPPSSISLNNINSVNNVRVPSVPSVPVFDSQFGRGQQRRVPNTFEQQKNLPNRQPKSYDETNPFLHGQRPRFDVRSNFGDDSKQFVQRFTP</sequence>
<evidence type="ECO:0000256" key="4">
    <source>
        <dbReference type="ARBA" id="ARBA00023157"/>
    </source>
</evidence>
<evidence type="ECO:0000256" key="6">
    <source>
        <dbReference type="SAM" id="MobiDB-lite"/>
    </source>
</evidence>
<evidence type="ECO:0000313" key="10">
    <source>
        <dbReference type="Proteomes" id="UP001627154"/>
    </source>
</evidence>
<feature type="compositionally biased region" description="Polar residues" evidence="6">
    <location>
        <begin position="331"/>
        <end position="347"/>
    </location>
</feature>
<dbReference type="SUPFAM" id="SSF57625">
    <property type="entry name" value="Invertebrate chitin-binding proteins"/>
    <property type="match status" value="3"/>
</dbReference>
<feature type="domain" description="Chitin-binding type-2" evidence="8">
    <location>
        <begin position="97"/>
        <end position="155"/>
    </location>
</feature>
<feature type="domain" description="Chitin-binding type-2" evidence="8">
    <location>
        <begin position="165"/>
        <end position="223"/>
    </location>
</feature>
<evidence type="ECO:0000259" key="8">
    <source>
        <dbReference type="PROSITE" id="PS50940"/>
    </source>
</evidence>
<keyword evidence="5" id="KW-0325">Glycoprotein</keyword>
<dbReference type="Gene3D" id="2.170.140.10">
    <property type="entry name" value="Chitin binding domain"/>
    <property type="match status" value="3"/>
</dbReference>
<dbReference type="Proteomes" id="UP001627154">
    <property type="component" value="Unassembled WGS sequence"/>
</dbReference>
<feature type="compositionally biased region" description="Basic and acidic residues" evidence="6">
    <location>
        <begin position="362"/>
        <end position="371"/>
    </location>
</feature>
<name>A0ABD2XDH3_9HYME</name>
<dbReference type="GO" id="GO:0008061">
    <property type="term" value="F:chitin binding"/>
    <property type="evidence" value="ECO:0007669"/>
    <property type="project" value="UniProtKB-KW"/>
</dbReference>
<organism evidence="9 10">
    <name type="scientific">Trichogramma kaykai</name>
    <dbReference type="NCBI Taxonomy" id="54128"/>
    <lineage>
        <taxon>Eukaryota</taxon>
        <taxon>Metazoa</taxon>
        <taxon>Ecdysozoa</taxon>
        <taxon>Arthropoda</taxon>
        <taxon>Hexapoda</taxon>
        <taxon>Insecta</taxon>
        <taxon>Pterygota</taxon>
        <taxon>Neoptera</taxon>
        <taxon>Endopterygota</taxon>
        <taxon>Hymenoptera</taxon>
        <taxon>Apocrita</taxon>
        <taxon>Proctotrupomorpha</taxon>
        <taxon>Chalcidoidea</taxon>
        <taxon>Trichogrammatidae</taxon>
        <taxon>Trichogramma</taxon>
    </lineage>
</organism>
<dbReference type="InterPro" id="IPR051940">
    <property type="entry name" value="Chitin_bind-dev_reg"/>
</dbReference>
<dbReference type="SMART" id="SM00494">
    <property type="entry name" value="ChtBD2"/>
    <property type="match status" value="3"/>
</dbReference>
<feature type="signal peptide" evidence="7">
    <location>
        <begin position="1"/>
        <end position="18"/>
    </location>
</feature>
<accession>A0ABD2XDH3</accession>
<gene>
    <name evidence="9" type="ORF">TKK_003751</name>
</gene>
<comment type="caution">
    <text evidence="9">The sequence shown here is derived from an EMBL/GenBank/DDBJ whole genome shotgun (WGS) entry which is preliminary data.</text>
</comment>
<keyword evidence="2 7" id="KW-0732">Signal</keyword>
<keyword evidence="3" id="KW-0677">Repeat</keyword>
<keyword evidence="4" id="KW-1015">Disulfide bond</keyword>
<feature type="region of interest" description="Disordered" evidence="6">
    <location>
        <begin position="75"/>
        <end position="98"/>
    </location>
</feature>
<feature type="region of interest" description="Disordered" evidence="6">
    <location>
        <begin position="42"/>
        <end position="63"/>
    </location>
</feature>
<dbReference type="PANTHER" id="PTHR23301">
    <property type="entry name" value="CHITIN BINDING PERITROPHIN-A"/>
    <property type="match status" value="1"/>
</dbReference>
<dbReference type="PANTHER" id="PTHR23301:SF0">
    <property type="entry name" value="CHITIN-BINDING TYPE-2 DOMAIN-CONTAINING PROTEIN-RELATED"/>
    <property type="match status" value="1"/>
</dbReference>